<dbReference type="GO" id="GO:0003723">
    <property type="term" value="F:RNA binding"/>
    <property type="evidence" value="ECO:0007669"/>
    <property type="project" value="UniProtKB-UniRule"/>
</dbReference>
<sequence>MTRVYVGNLDPRVNERDLEDEFRMFGVLRNVWVARRPPGYAFIEFDDRRDALDAVQALNGKNGWRVELSHNSTGSGGRGRGGGEDLKCYECGEPGHFARECRTRVGSRGVSSGRRRSPSPRRRRSPSYDGYGRRSYSPRRRRSPPRRRSVTPPRRGRSYSRSPPHRHAHRASPYANGSSRIDENHVYFRLKRLRFNTYCILALTISISALHPSKSSSCSCTCVFFSETGISTNFGTLVACDTFLLHSSPAELHEHPFLLVQEDEVVCRLPHFGTSAQHIHNKANIQTFKCEWIELGSEAMEMESNLAMKNQKLEASGILRKALIIPARNIKFLTFTILTSLPLFCFLIYYESHLQKIMVETLKTLNLPPREAGMNRYLTYFRLSWSIPVEVSRKLNQDFPNELFYLGFLFVVPLHLLHFVTAIPIVYLGSKIHTEESPVMTLREMVKKTFDKTRLKGTFVTFSYVLVLSSYTLLGLTWLGITYYAVFRNFNDFDALFYAVLCWPAYVGLLVMYLAWSAVWNVSVVISILDGAGGIKPFRQAIYLSSGCEWRGFSLMLIFFFWEISLRLPCLYSGCYKSRNYFGGIIAQVCLFCFGNVLKWIVCMIYFYDCKNRAVEKKLKMQAKKRGSG</sequence>
<keyword evidence="5" id="KW-0862">Zinc</keyword>
<dbReference type="PROSITE" id="PS50158">
    <property type="entry name" value="ZF_CCHC"/>
    <property type="match status" value="1"/>
</dbReference>
<keyword evidence="12" id="KW-1133">Transmembrane helix</keyword>
<dbReference type="InterPro" id="IPR035979">
    <property type="entry name" value="RBD_domain_sf"/>
</dbReference>
<keyword evidence="3" id="KW-0479">Metal-binding</keyword>
<dbReference type="PANTHER" id="PTHR36714:SF7">
    <property type="entry name" value="TRANSMEMBRANE PROTEIN"/>
    <property type="match status" value="1"/>
</dbReference>
<dbReference type="Proteomes" id="UP000327157">
    <property type="component" value="Chromosome 16"/>
</dbReference>
<dbReference type="OrthoDB" id="1095660at2759"/>
<dbReference type="PROSITE" id="PS50102">
    <property type="entry name" value="RRM"/>
    <property type="match status" value="1"/>
</dbReference>
<keyword evidence="12" id="KW-0472">Membrane</keyword>
<evidence type="ECO:0000256" key="4">
    <source>
        <dbReference type="ARBA" id="ARBA00022771"/>
    </source>
</evidence>
<dbReference type="InterPro" id="IPR012677">
    <property type="entry name" value="Nucleotide-bd_a/b_plait_sf"/>
</dbReference>
<dbReference type="Pfam" id="PF00098">
    <property type="entry name" value="zf-CCHC"/>
    <property type="match status" value="1"/>
</dbReference>
<feature type="transmembrane region" description="Helical" evidence="12">
    <location>
        <begin position="462"/>
        <end position="486"/>
    </location>
</feature>
<keyword evidence="16" id="KW-1185">Reference proteome</keyword>
<feature type="transmembrane region" description="Helical" evidence="12">
    <location>
        <begin position="330"/>
        <end position="350"/>
    </location>
</feature>
<feature type="transmembrane region" description="Helical" evidence="12">
    <location>
        <begin position="403"/>
        <end position="428"/>
    </location>
</feature>
<feature type="transmembrane region" description="Helical" evidence="12">
    <location>
        <begin position="582"/>
        <end position="608"/>
    </location>
</feature>
<dbReference type="AlphaFoldDB" id="A0A5N5HF35"/>
<keyword evidence="12" id="KW-0812">Transmembrane</keyword>
<evidence type="ECO:0000313" key="16">
    <source>
        <dbReference type="Proteomes" id="UP000327157"/>
    </source>
</evidence>
<keyword evidence="6" id="KW-0508">mRNA splicing</keyword>
<dbReference type="InterPro" id="IPR036875">
    <property type="entry name" value="Znf_CCHC_sf"/>
</dbReference>
<evidence type="ECO:0000256" key="11">
    <source>
        <dbReference type="SAM" id="MobiDB-lite"/>
    </source>
</evidence>
<evidence type="ECO:0000256" key="7">
    <source>
        <dbReference type="ARBA" id="ARBA00023242"/>
    </source>
</evidence>
<proteinExistence type="inferred from homology"/>
<dbReference type="FunFam" id="3.30.70.330:FF:000214">
    <property type="entry name" value="Serine/arginine-rich splicing factor 7"/>
    <property type="match status" value="1"/>
</dbReference>
<evidence type="ECO:0000256" key="1">
    <source>
        <dbReference type="ARBA" id="ARBA00004123"/>
    </source>
</evidence>
<dbReference type="GO" id="GO:0008270">
    <property type="term" value="F:zinc ion binding"/>
    <property type="evidence" value="ECO:0007669"/>
    <property type="project" value="UniProtKB-KW"/>
</dbReference>
<protein>
    <submittedName>
        <fullName evidence="15">Uncharacterized protein</fullName>
    </submittedName>
</protein>
<feature type="transmembrane region" description="Helical" evidence="12">
    <location>
        <begin position="506"/>
        <end position="529"/>
    </location>
</feature>
<dbReference type="GO" id="GO:0000398">
    <property type="term" value="P:mRNA splicing, via spliceosome"/>
    <property type="evidence" value="ECO:0007669"/>
    <property type="project" value="UniProtKB-ARBA"/>
</dbReference>
<keyword evidence="4 9" id="KW-0863">Zinc-finger</keyword>
<evidence type="ECO:0000256" key="3">
    <source>
        <dbReference type="ARBA" id="ARBA00022723"/>
    </source>
</evidence>
<evidence type="ECO:0000313" key="15">
    <source>
        <dbReference type="EMBL" id="KAB2624702.1"/>
    </source>
</evidence>
<reference evidence="15 16" key="1">
    <citation type="submission" date="2019-09" db="EMBL/GenBank/DDBJ databases">
        <authorList>
            <person name="Ou C."/>
        </authorList>
    </citation>
    <scope>NUCLEOTIDE SEQUENCE [LARGE SCALE GENOMIC DNA]</scope>
    <source>
        <strain evidence="15">S2</strain>
        <tissue evidence="15">Leaf</tissue>
    </source>
</reference>
<accession>A0A5N5HF35</accession>
<evidence type="ECO:0000256" key="8">
    <source>
        <dbReference type="ARBA" id="ARBA00061011"/>
    </source>
</evidence>
<comment type="caution">
    <text evidence="15">The sequence shown here is derived from an EMBL/GenBank/DDBJ whole genome shotgun (WGS) entry which is preliminary data.</text>
</comment>
<dbReference type="Pfam" id="PF00076">
    <property type="entry name" value="RRM_1"/>
    <property type="match status" value="1"/>
</dbReference>
<keyword evidence="7" id="KW-0539">Nucleus</keyword>
<keyword evidence="10" id="KW-0694">RNA-binding</keyword>
<dbReference type="CDD" id="cd12373">
    <property type="entry name" value="RRM_SRSF3_like"/>
    <property type="match status" value="1"/>
</dbReference>
<dbReference type="SMART" id="SM00343">
    <property type="entry name" value="ZnF_C2HC"/>
    <property type="match status" value="1"/>
</dbReference>
<comment type="subcellular location">
    <subcellularLocation>
        <location evidence="1">Nucleus</location>
    </subcellularLocation>
</comment>
<keyword evidence="2" id="KW-0507">mRNA processing</keyword>
<evidence type="ECO:0000259" key="14">
    <source>
        <dbReference type="PROSITE" id="PS50158"/>
    </source>
</evidence>
<feature type="compositionally biased region" description="Basic residues" evidence="11">
    <location>
        <begin position="136"/>
        <end position="170"/>
    </location>
</feature>
<evidence type="ECO:0000256" key="2">
    <source>
        <dbReference type="ARBA" id="ARBA00022664"/>
    </source>
</evidence>
<feature type="domain" description="CCHC-type" evidence="14">
    <location>
        <begin position="87"/>
        <end position="102"/>
    </location>
</feature>
<comment type="similarity">
    <text evidence="8">Belongs to the splicing factor SR family. RSZ subfamily.</text>
</comment>
<reference evidence="15 16" key="3">
    <citation type="submission" date="2019-11" db="EMBL/GenBank/DDBJ databases">
        <title>A de novo genome assembly of a pear dwarfing rootstock.</title>
        <authorList>
            <person name="Wang F."/>
            <person name="Wang J."/>
            <person name="Li S."/>
            <person name="Zhang Y."/>
            <person name="Fang M."/>
            <person name="Ma L."/>
            <person name="Zhao Y."/>
            <person name="Jiang S."/>
        </authorList>
    </citation>
    <scope>NUCLEOTIDE SEQUENCE [LARGE SCALE GENOMIC DNA]</scope>
    <source>
        <strain evidence="15">S2</strain>
        <tissue evidence="15">Leaf</tissue>
    </source>
</reference>
<feature type="domain" description="RRM" evidence="13">
    <location>
        <begin position="2"/>
        <end position="73"/>
    </location>
</feature>
<gene>
    <name evidence="15" type="ORF">D8674_016362</name>
</gene>
<dbReference type="SUPFAM" id="SSF54928">
    <property type="entry name" value="RNA-binding domain, RBD"/>
    <property type="match status" value="1"/>
</dbReference>
<dbReference type="InterPro" id="IPR000504">
    <property type="entry name" value="RRM_dom"/>
</dbReference>
<dbReference type="InterPro" id="IPR001878">
    <property type="entry name" value="Znf_CCHC"/>
</dbReference>
<evidence type="ECO:0000256" key="10">
    <source>
        <dbReference type="PROSITE-ProRule" id="PRU00176"/>
    </source>
</evidence>
<dbReference type="GO" id="GO:0016607">
    <property type="term" value="C:nuclear speck"/>
    <property type="evidence" value="ECO:0007669"/>
    <property type="project" value="UniProtKB-ARBA"/>
</dbReference>
<feature type="region of interest" description="Disordered" evidence="11">
    <location>
        <begin position="104"/>
        <end position="177"/>
    </location>
</feature>
<evidence type="ECO:0000256" key="9">
    <source>
        <dbReference type="PROSITE-ProRule" id="PRU00047"/>
    </source>
</evidence>
<evidence type="ECO:0000256" key="6">
    <source>
        <dbReference type="ARBA" id="ARBA00023187"/>
    </source>
</evidence>
<dbReference type="Gene3D" id="3.30.70.330">
    <property type="match status" value="1"/>
</dbReference>
<dbReference type="PANTHER" id="PTHR36714">
    <property type="entry name" value="T23E23.1"/>
    <property type="match status" value="1"/>
</dbReference>
<feature type="compositionally biased region" description="Basic residues" evidence="11">
    <location>
        <begin position="113"/>
        <end position="125"/>
    </location>
</feature>
<dbReference type="Gene3D" id="4.10.60.10">
    <property type="entry name" value="Zinc finger, CCHC-type"/>
    <property type="match status" value="1"/>
</dbReference>
<evidence type="ECO:0000256" key="12">
    <source>
        <dbReference type="SAM" id="Phobius"/>
    </source>
</evidence>
<dbReference type="SMART" id="SM00360">
    <property type="entry name" value="RRM"/>
    <property type="match status" value="1"/>
</dbReference>
<reference evidence="16" key="2">
    <citation type="submission" date="2019-10" db="EMBL/GenBank/DDBJ databases">
        <title>A de novo genome assembly of a pear dwarfing rootstock.</title>
        <authorList>
            <person name="Wang F."/>
            <person name="Wang J."/>
            <person name="Li S."/>
            <person name="Zhang Y."/>
            <person name="Fang M."/>
            <person name="Ma L."/>
            <person name="Zhao Y."/>
            <person name="Jiang S."/>
        </authorList>
    </citation>
    <scope>NUCLEOTIDE SEQUENCE [LARGE SCALE GENOMIC DNA]</scope>
</reference>
<dbReference type="EMBL" id="SMOL01000160">
    <property type="protein sequence ID" value="KAB2624702.1"/>
    <property type="molecule type" value="Genomic_DNA"/>
</dbReference>
<name>A0A5N5HF35_9ROSA</name>
<organism evidence="15 16">
    <name type="scientific">Pyrus ussuriensis x Pyrus communis</name>
    <dbReference type="NCBI Taxonomy" id="2448454"/>
    <lineage>
        <taxon>Eukaryota</taxon>
        <taxon>Viridiplantae</taxon>
        <taxon>Streptophyta</taxon>
        <taxon>Embryophyta</taxon>
        <taxon>Tracheophyta</taxon>
        <taxon>Spermatophyta</taxon>
        <taxon>Magnoliopsida</taxon>
        <taxon>eudicotyledons</taxon>
        <taxon>Gunneridae</taxon>
        <taxon>Pentapetalae</taxon>
        <taxon>rosids</taxon>
        <taxon>fabids</taxon>
        <taxon>Rosales</taxon>
        <taxon>Rosaceae</taxon>
        <taxon>Amygdaloideae</taxon>
        <taxon>Maleae</taxon>
        <taxon>Pyrus</taxon>
    </lineage>
</organism>
<dbReference type="SUPFAM" id="SSF57756">
    <property type="entry name" value="Retrovirus zinc finger-like domains"/>
    <property type="match status" value="1"/>
</dbReference>
<evidence type="ECO:0000259" key="13">
    <source>
        <dbReference type="PROSITE" id="PS50102"/>
    </source>
</evidence>
<evidence type="ECO:0000256" key="5">
    <source>
        <dbReference type="ARBA" id="ARBA00022833"/>
    </source>
</evidence>